<keyword evidence="2" id="KW-1185">Reference proteome</keyword>
<dbReference type="OrthoDB" id="368187at2"/>
<name>A0A562JBV1_9FIRM</name>
<dbReference type="AlphaFoldDB" id="A0A562JBV1"/>
<accession>A0A562JBV1</accession>
<dbReference type="NCBIfam" id="TIGR03172">
    <property type="entry name" value="selenium cofactor biosynthesis protein YqeC"/>
    <property type="match status" value="1"/>
</dbReference>
<dbReference type="InterPro" id="IPR017587">
    <property type="entry name" value="YqeC"/>
</dbReference>
<protein>
    <submittedName>
        <fullName evidence="1">Putative selenium-dependent hydroxylase accessory protein YqeC</fullName>
    </submittedName>
</protein>
<reference evidence="1 2" key="1">
    <citation type="submission" date="2019-07" db="EMBL/GenBank/DDBJ databases">
        <title>Genomic Encyclopedia of Type Strains, Phase I: the one thousand microbial genomes (KMG-I) project.</title>
        <authorList>
            <person name="Kyrpides N."/>
        </authorList>
    </citation>
    <scope>NUCLEOTIDE SEQUENCE [LARGE SCALE GENOMIC DNA]</scope>
    <source>
        <strain evidence="1 2">DSM 13558</strain>
    </source>
</reference>
<organism evidence="1 2">
    <name type="scientific">Sedimentibacter saalensis</name>
    <dbReference type="NCBI Taxonomy" id="130788"/>
    <lineage>
        <taxon>Bacteria</taxon>
        <taxon>Bacillati</taxon>
        <taxon>Bacillota</taxon>
        <taxon>Tissierellia</taxon>
        <taxon>Sedimentibacter</taxon>
    </lineage>
</organism>
<dbReference type="Proteomes" id="UP000315343">
    <property type="component" value="Unassembled WGS sequence"/>
</dbReference>
<evidence type="ECO:0000313" key="1">
    <source>
        <dbReference type="EMBL" id="TWH80682.1"/>
    </source>
</evidence>
<comment type="caution">
    <text evidence="1">The sequence shown here is derived from an EMBL/GenBank/DDBJ whole genome shotgun (WGS) entry which is preliminary data.</text>
</comment>
<dbReference type="Pfam" id="PF19842">
    <property type="entry name" value="YqeC"/>
    <property type="match status" value="1"/>
</dbReference>
<sequence length="245" mass="27754">MKTLKELFDIKKGDVVSITGTGGKTSLLFTLGNELRKKSRVLITTSTKILMPSKEYYDFIYPCIDDYIRDKMKNHEGETVISSKYIKEEKKLIGISDEDLESVMDDFDVVLIEADGSKMLPLKAWKDHEPPILRKTTKTIGVFPIDMLGEKIKQDNIYNYEGFIKFTEGSLIVDNETVGRICSSPDGIFKNSRGSLYLFINRADDSEKIQTARKLAEYLKTNAAGNAFDFKICTGSLKEGVYYEC</sequence>
<evidence type="ECO:0000313" key="2">
    <source>
        <dbReference type="Proteomes" id="UP000315343"/>
    </source>
</evidence>
<dbReference type="EMBL" id="VLKH01000004">
    <property type="protein sequence ID" value="TWH80682.1"/>
    <property type="molecule type" value="Genomic_DNA"/>
</dbReference>
<gene>
    <name evidence="1" type="ORF">LY60_01944</name>
</gene>
<dbReference type="RefSeq" id="WP_145082730.1">
    <property type="nucleotide sequence ID" value="NZ_VLKH01000004.1"/>
</dbReference>
<proteinExistence type="predicted"/>